<dbReference type="EMBL" id="JAAMPC010000006">
    <property type="protein sequence ID" value="KAG2308563.1"/>
    <property type="molecule type" value="Genomic_DNA"/>
</dbReference>
<organism evidence="2 3">
    <name type="scientific">Brassica carinata</name>
    <name type="common">Ethiopian mustard</name>
    <name type="synonym">Abyssinian cabbage</name>
    <dbReference type="NCBI Taxonomy" id="52824"/>
    <lineage>
        <taxon>Eukaryota</taxon>
        <taxon>Viridiplantae</taxon>
        <taxon>Streptophyta</taxon>
        <taxon>Embryophyta</taxon>
        <taxon>Tracheophyta</taxon>
        <taxon>Spermatophyta</taxon>
        <taxon>Magnoliopsida</taxon>
        <taxon>eudicotyledons</taxon>
        <taxon>Gunneridae</taxon>
        <taxon>Pentapetalae</taxon>
        <taxon>rosids</taxon>
        <taxon>malvids</taxon>
        <taxon>Brassicales</taxon>
        <taxon>Brassicaceae</taxon>
        <taxon>Brassiceae</taxon>
        <taxon>Brassica</taxon>
    </lineage>
</organism>
<reference evidence="2 3" key="1">
    <citation type="submission" date="2020-02" db="EMBL/GenBank/DDBJ databases">
        <authorList>
            <person name="Ma Q."/>
            <person name="Huang Y."/>
            <person name="Song X."/>
            <person name="Pei D."/>
        </authorList>
    </citation>
    <scope>NUCLEOTIDE SEQUENCE [LARGE SCALE GENOMIC DNA]</scope>
    <source>
        <strain evidence="2">Sxm20200214</strain>
        <tissue evidence="2">Leaf</tissue>
    </source>
</reference>
<protein>
    <recommendedName>
        <fullName evidence="1">Replication factor A C-terminal domain-containing protein</fullName>
    </recommendedName>
</protein>
<dbReference type="InterPro" id="IPR012340">
    <property type="entry name" value="NA-bd_OB-fold"/>
</dbReference>
<dbReference type="OrthoDB" id="1097374at2759"/>
<dbReference type="SUPFAM" id="SSF50249">
    <property type="entry name" value="Nucleic acid-binding proteins"/>
    <property type="match status" value="2"/>
</dbReference>
<gene>
    <name evidence="2" type="ORF">Bca52824_028311</name>
</gene>
<evidence type="ECO:0000259" key="1">
    <source>
        <dbReference type="Pfam" id="PF08646"/>
    </source>
</evidence>
<evidence type="ECO:0000313" key="2">
    <source>
        <dbReference type="EMBL" id="KAG2308563.1"/>
    </source>
</evidence>
<evidence type="ECO:0000313" key="3">
    <source>
        <dbReference type="Proteomes" id="UP000886595"/>
    </source>
</evidence>
<dbReference type="PANTHER" id="PTHR47165">
    <property type="entry name" value="OS03G0429900 PROTEIN"/>
    <property type="match status" value="1"/>
</dbReference>
<comment type="caution">
    <text evidence="2">The sequence shown here is derived from an EMBL/GenBank/DDBJ whole genome shotgun (WGS) entry which is preliminary data.</text>
</comment>
<dbReference type="AlphaFoldDB" id="A0A8X7VC84"/>
<dbReference type="Pfam" id="PF08646">
    <property type="entry name" value="Rep_fac-A_C"/>
    <property type="match status" value="1"/>
</dbReference>
<feature type="domain" description="Replication factor A C-terminal" evidence="1">
    <location>
        <begin position="89"/>
        <end position="205"/>
    </location>
</feature>
<accession>A0A8X7VC84</accession>
<dbReference type="InterPro" id="IPR013955">
    <property type="entry name" value="Rep_factor-A_C"/>
</dbReference>
<keyword evidence="3" id="KW-1185">Reference proteome</keyword>
<dbReference type="Gene3D" id="2.40.50.140">
    <property type="entry name" value="Nucleic acid-binding proteins"/>
    <property type="match status" value="2"/>
</dbReference>
<sequence length="577" mass="63667">MPRTVTVYVSLWDEAASSFRGFLKAADRSQSVMLVTSVNPKLFGVLELQQPGYTCVDTLEGIKKKELVTIGDLNTFISNSNEQTQEADFLCKASIVCVNQENGWSFVSCTGCHKKLERNGTSLNCTRCLTSDVTGVVRFRVELTVDDGKDSATFVVFDKEMSRLTKQEAAALALDVVHDGGEEQLPACLEELEGKEFVFQIRNVKNQKLELFCHGPNVQNYYFVDPFYLGFRIEPLRELQITYQKRCNGTDGNQVMTGDVVGEIKSVKGFGISNTEIISPVIIRLLIAPTIEVDVALLDDAAAVFKGLLNSRDSTHSVMLITSLNPQKIGDSFYLVSTDATRFYSGPNLPAITEFTTSLRGEHDKELPILDAETVVTYNQLSSIGDLNMFLSNTTSQGAFFSCKAQIVEIVSQNGWYYVSCTRCGETLKYSAASLHCNQCHDTNAIGVVRYQVEILVDDGSNYATFLVLDKDMFKLTKKMQQLCLLMSGNGNNLPPSLAQLRGRDFVFHVRVTPDKFTTNTRPFTVCGISDILNNENFIINANKSVEVEYEEASAGAIALTTTPTAVKEGGPDISSD</sequence>
<proteinExistence type="predicted"/>
<dbReference type="PANTHER" id="PTHR47165:SF4">
    <property type="entry name" value="OS03G0429900 PROTEIN"/>
    <property type="match status" value="1"/>
</dbReference>
<dbReference type="Proteomes" id="UP000886595">
    <property type="component" value="Unassembled WGS sequence"/>
</dbReference>
<name>A0A8X7VC84_BRACI</name>